<reference evidence="4 5" key="1">
    <citation type="submission" date="2022-06" db="EMBL/GenBank/DDBJ databases">
        <title>Isolation of gut microbiota from human fecal samples.</title>
        <authorList>
            <person name="Pamer E.G."/>
            <person name="Barat B."/>
            <person name="Waligurski E."/>
            <person name="Medina S."/>
            <person name="Paddock L."/>
            <person name="Mostad J."/>
        </authorList>
    </citation>
    <scope>NUCLEOTIDE SEQUENCE [LARGE SCALE GENOMIC DNA]</scope>
    <source>
        <strain evidence="4 5">SL.3.17</strain>
    </source>
</reference>
<gene>
    <name evidence="4" type="ORF">NE619_09605</name>
</gene>
<evidence type="ECO:0000313" key="5">
    <source>
        <dbReference type="Proteomes" id="UP001524502"/>
    </source>
</evidence>
<dbReference type="InterPro" id="IPR023772">
    <property type="entry name" value="DNA-bd_HTH_TetR-type_CS"/>
</dbReference>
<dbReference type="PRINTS" id="PR00455">
    <property type="entry name" value="HTHTETR"/>
</dbReference>
<dbReference type="Proteomes" id="UP001524502">
    <property type="component" value="Unassembled WGS sequence"/>
</dbReference>
<keyword evidence="1 2" id="KW-0238">DNA-binding</keyword>
<dbReference type="PANTHER" id="PTHR43479">
    <property type="entry name" value="ACREF/ENVCD OPERON REPRESSOR-RELATED"/>
    <property type="match status" value="1"/>
</dbReference>
<protein>
    <submittedName>
        <fullName evidence="4">TetR/AcrR family transcriptional regulator</fullName>
    </submittedName>
</protein>
<feature type="domain" description="HTH tetR-type" evidence="3">
    <location>
        <begin position="5"/>
        <end position="65"/>
    </location>
</feature>
<sequence>MNLPITSKEQIISVCQRLAKEKGLSSISMRAVAAECNVSVGAIYNYFPSKSELLCAAIESIWKDIFHMTQEPFEFTDFIECLSWLFESIQRGSRKYPQFLSSHAMALASEDKAIGQQMMANYFVHLKTNLEEVLKNDTKIRKDAFSQSLSPALFVDYIFQLFLASIVGANQDYQGILELAGRYLY</sequence>
<evidence type="ECO:0000313" key="4">
    <source>
        <dbReference type="EMBL" id="MCQ4636986.1"/>
    </source>
</evidence>
<dbReference type="InterPro" id="IPR050624">
    <property type="entry name" value="HTH-type_Tx_Regulator"/>
</dbReference>
<dbReference type="PANTHER" id="PTHR43479:SF11">
    <property type="entry name" value="ACREF_ENVCD OPERON REPRESSOR-RELATED"/>
    <property type="match status" value="1"/>
</dbReference>
<keyword evidence="5" id="KW-1185">Reference proteome</keyword>
<dbReference type="RefSeq" id="WP_256132176.1">
    <property type="nucleotide sequence ID" value="NZ_JANFXK010000009.1"/>
</dbReference>
<dbReference type="InterPro" id="IPR009057">
    <property type="entry name" value="Homeodomain-like_sf"/>
</dbReference>
<dbReference type="EMBL" id="JANFXK010000009">
    <property type="protein sequence ID" value="MCQ4636986.1"/>
    <property type="molecule type" value="Genomic_DNA"/>
</dbReference>
<evidence type="ECO:0000259" key="3">
    <source>
        <dbReference type="PROSITE" id="PS50977"/>
    </source>
</evidence>
<comment type="caution">
    <text evidence="4">The sequence shown here is derived from an EMBL/GenBank/DDBJ whole genome shotgun (WGS) entry which is preliminary data.</text>
</comment>
<feature type="DNA-binding region" description="H-T-H motif" evidence="2">
    <location>
        <begin position="28"/>
        <end position="47"/>
    </location>
</feature>
<evidence type="ECO:0000256" key="1">
    <source>
        <dbReference type="ARBA" id="ARBA00023125"/>
    </source>
</evidence>
<proteinExistence type="predicted"/>
<dbReference type="InterPro" id="IPR001647">
    <property type="entry name" value="HTH_TetR"/>
</dbReference>
<evidence type="ECO:0000256" key="2">
    <source>
        <dbReference type="PROSITE-ProRule" id="PRU00335"/>
    </source>
</evidence>
<accession>A0ABT1RQ26</accession>
<name>A0ABT1RQ26_9FIRM</name>
<dbReference type="SUPFAM" id="SSF46689">
    <property type="entry name" value="Homeodomain-like"/>
    <property type="match status" value="1"/>
</dbReference>
<organism evidence="4 5">
    <name type="scientific">Anaerovorax odorimutans</name>
    <dbReference type="NCBI Taxonomy" id="109327"/>
    <lineage>
        <taxon>Bacteria</taxon>
        <taxon>Bacillati</taxon>
        <taxon>Bacillota</taxon>
        <taxon>Clostridia</taxon>
        <taxon>Peptostreptococcales</taxon>
        <taxon>Anaerovoracaceae</taxon>
        <taxon>Anaerovorax</taxon>
    </lineage>
</organism>
<dbReference type="PROSITE" id="PS50977">
    <property type="entry name" value="HTH_TETR_2"/>
    <property type="match status" value="1"/>
</dbReference>
<dbReference type="PROSITE" id="PS01081">
    <property type="entry name" value="HTH_TETR_1"/>
    <property type="match status" value="1"/>
</dbReference>
<dbReference type="Pfam" id="PF00440">
    <property type="entry name" value="TetR_N"/>
    <property type="match status" value="1"/>
</dbReference>
<dbReference type="Gene3D" id="1.10.357.10">
    <property type="entry name" value="Tetracycline Repressor, domain 2"/>
    <property type="match status" value="1"/>
</dbReference>